<keyword evidence="3" id="KW-1185">Reference proteome</keyword>
<protein>
    <submittedName>
        <fullName evidence="2">Amidase</fullName>
        <ecNumber evidence="2">3.5.1.4</ecNumber>
    </submittedName>
</protein>
<organism evidence="2 3">
    <name type="scientific">Piscinibacter terrae</name>
    <dbReference type="NCBI Taxonomy" id="2496871"/>
    <lineage>
        <taxon>Bacteria</taxon>
        <taxon>Pseudomonadati</taxon>
        <taxon>Pseudomonadota</taxon>
        <taxon>Betaproteobacteria</taxon>
        <taxon>Burkholderiales</taxon>
        <taxon>Sphaerotilaceae</taxon>
        <taxon>Piscinibacter</taxon>
    </lineage>
</organism>
<dbReference type="PANTHER" id="PTHR11895:SF176">
    <property type="entry name" value="AMIDASE AMID-RELATED"/>
    <property type="match status" value="1"/>
</dbReference>
<dbReference type="InterPro" id="IPR000120">
    <property type="entry name" value="Amidase"/>
</dbReference>
<feature type="domain" description="Amidase" evidence="1">
    <location>
        <begin position="24"/>
        <end position="436"/>
    </location>
</feature>
<dbReference type="Proteomes" id="UP000267464">
    <property type="component" value="Unassembled WGS sequence"/>
</dbReference>
<dbReference type="Gene3D" id="3.90.1300.10">
    <property type="entry name" value="Amidase signature (AS) domain"/>
    <property type="match status" value="1"/>
</dbReference>
<evidence type="ECO:0000313" key="3">
    <source>
        <dbReference type="Proteomes" id="UP000267464"/>
    </source>
</evidence>
<accession>A0A3N7HN20</accession>
<dbReference type="RefSeq" id="WP_124541296.1">
    <property type="nucleotide sequence ID" value="NZ_QUSW01000004.1"/>
</dbReference>
<dbReference type="PANTHER" id="PTHR11895">
    <property type="entry name" value="TRANSAMIDASE"/>
    <property type="match status" value="1"/>
</dbReference>
<evidence type="ECO:0000313" key="2">
    <source>
        <dbReference type="EMBL" id="RQP23577.1"/>
    </source>
</evidence>
<name>A0A3N7HN20_9BURK</name>
<gene>
    <name evidence="2" type="ORF">DZC73_15640</name>
</gene>
<dbReference type="AlphaFoldDB" id="A0A3N7HN20"/>
<dbReference type="NCBIfam" id="NF005460">
    <property type="entry name" value="PRK07056.1"/>
    <property type="match status" value="1"/>
</dbReference>
<comment type="caution">
    <text evidence="2">The sequence shown here is derived from an EMBL/GenBank/DDBJ whole genome shotgun (WGS) entry which is preliminary data.</text>
</comment>
<dbReference type="InterPro" id="IPR036928">
    <property type="entry name" value="AS_sf"/>
</dbReference>
<dbReference type="OrthoDB" id="112488at2"/>
<reference evidence="2 3" key="2">
    <citation type="submission" date="2018-12" db="EMBL/GenBank/DDBJ databases">
        <title>Rhizobacter gummiphilus sp. nov., a rubber-degrading bacterium isolated from the soil of a botanical garden in Japan.</title>
        <authorList>
            <person name="Shunsuke S.S."/>
        </authorList>
    </citation>
    <scope>NUCLEOTIDE SEQUENCE [LARGE SCALE GENOMIC DNA]</scope>
    <source>
        <strain evidence="2 3">S-16</strain>
    </source>
</reference>
<keyword evidence="2" id="KW-0378">Hydrolase</keyword>
<sequence>MTPDLIAARGEIAAHRTTASRLVDTCLEAASGEACRHAFIGRFDAMARAAATAVDAQHAAGAPLPPLAGLAVSVKALFDVQGQVTTAASIALADRHAATCDSPAVARLRAAGAALVGHTNMTEFAFSGVGINPHHGTPANPATHALDGLARIPGGSTSGGAVSVATGAAWAALGSDTGGSIRIPAALQGLVGFKNTARLVPTEGAIPLSTTLDTACAITRTVRDAIALHEVLAQRVVQRSGHALGAMRFGLPTTLMLDSLEPQVAAAFERATATLRHAGAHIEDIALPELGDLAAINATGGFSAAESWTWHRSLLATHEAQYDHRVAQRIRRGERMSAADYIDLLHARRDWIEQMQIAMRGFDALLSPTVPLVAPLIADLQASDDAFFDANGKLLRNPSVVNMLDGCALSLPCHRAGEMPVGLMVWGPALSDDTVLDASLAIESALAAMRS</sequence>
<dbReference type="Pfam" id="PF01425">
    <property type="entry name" value="Amidase"/>
    <property type="match status" value="1"/>
</dbReference>
<dbReference type="GO" id="GO:0004040">
    <property type="term" value="F:amidase activity"/>
    <property type="evidence" value="ECO:0007669"/>
    <property type="project" value="UniProtKB-EC"/>
</dbReference>
<evidence type="ECO:0000259" key="1">
    <source>
        <dbReference type="Pfam" id="PF01425"/>
    </source>
</evidence>
<dbReference type="EMBL" id="QUSW01000004">
    <property type="protein sequence ID" value="RQP23577.1"/>
    <property type="molecule type" value="Genomic_DNA"/>
</dbReference>
<dbReference type="EC" id="3.5.1.4" evidence="2"/>
<dbReference type="InterPro" id="IPR023631">
    <property type="entry name" value="Amidase_dom"/>
</dbReference>
<dbReference type="SUPFAM" id="SSF75304">
    <property type="entry name" value="Amidase signature (AS) enzymes"/>
    <property type="match status" value="1"/>
</dbReference>
<proteinExistence type="predicted"/>
<reference evidence="2 3" key="1">
    <citation type="submission" date="2018-08" db="EMBL/GenBank/DDBJ databases">
        <authorList>
            <person name="Khan S.A."/>
            <person name="Jeon C.O."/>
            <person name="Chun B.H."/>
            <person name="Jeong S.E."/>
        </authorList>
    </citation>
    <scope>NUCLEOTIDE SEQUENCE [LARGE SCALE GENOMIC DNA]</scope>
    <source>
        <strain evidence="2 3">S-16</strain>
    </source>
</reference>